<dbReference type="AlphaFoldDB" id="A0A0H2R4E4"/>
<dbReference type="InterPro" id="IPR053020">
    <property type="entry name" value="Smr_domain_protein"/>
</dbReference>
<evidence type="ECO:0000259" key="2">
    <source>
        <dbReference type="PROSITE" id="PS50828"/>
    </source>
</evidence>
<evidence type="ECO:0000313" key="3">
    <source>
        <dbReference type="EMBL" id="KLO06650.1"/>
    </source>
</evidence>
<evidence type="ECO:0000313" key="4">
    <source>
        <dbReference type="Proteomes" id="UP000053477"/>
    </source>
</evidence>
<organism evidence="3 4">
    <name type="scientific">Schizopora paradoxa</name>
    <dbReference type="NCBI Taxonomy" id="27342"/>
    <lineage>
        <taxon>Eukaryota</taxon>
        <taxon>Fungi</taxon>
        <taxon>Dikarya</taxon>
        <taxon>Basidiomycota</taxon>
        <taxon>Agaricomycotina</taxon>
        <taxon>Agaricomycetes</taxon>
        <taxon>Hymenochaetales</taxon>
        <taxon>Schizoporaceae</taxon>
        <taxon>Schizopora</taxon>
    </lineage>
</organism>
<dbReference type="Gene3D" id="3.30.1370.110">
    <property type="match status" value="1"/>
</dbReference>
<dbReference type="OrthoDB" id="3231855at2759"/>
<keyword evidence="4" id="KW-1185">Reference proteome</keyword>
<dbReference type="InterPro" id="IPR002625">
    <property type="entry name" value="Smr_dom"/>
</dbReference>
<dbReference type="EMBL" id="KQ086190">
    <property type="protein sequence ID" value="KLO06650.1"/>
    <property type="molecule type" value="Genomic_DNA"/>
</dbReference>
<dbReference type="PANTHER" id="PTHR47417">
    <property type="entry name" value="SMR DOMAIN-CONTAINING PROTEIN YPL199C"/>
    <property type="match status" value="1"/>
</dbReference>
<feature type="coiled-coil region" evidence="1">
    <location>
        <begin position="48"/>
        <end position="159"/>
    </location>
</feature>
<keyword evidence="1" id="KW-0175">Coiled coil</keyword>
<dbReference type="SUPFAM" id="SSF160443">
    <property type="entry name" value="SMR domain-like"/>
    <property type="match status" value="1"/>
</dbReference>
<name>A0A0H2R4E4_9AGAM</name>
<gene>
    <name evidence="3" type="ORF">SCHPADRAFT_1002228</name>
</gene>
<accession>A0A0H2R4E4</accession>
<dbReference type="InParanoid" id="A0A0H2R4E4"/>
<dbReference type="PROSITE" id="PS50828">
    <property type="entry name" value="SMR"/>
    <property type="match status" value="1"/>
</dbReference>
<dbReference type="PANTHER" id="PTHR47417:SF1">
    <property type="entry name" value="SMR DOMAIN-CONTAINING PROTEIN YPL199C"/>
    <property type="match status" value="1"/>
</dbReference>
<dbReference type="Proteomes" id="UP000053477">
    <property type="component" value="Unassembled WGS sequence"/>
</dbReference>
<sequence>MRDDDGILVDVDDVDFKLAFKAALIFKLGQRQPLLSAMVKETDLKRSISAASRQLDFDEDELRKAKKEAKELRKSLEKERRRADDFEDELKDSGRKYAELRDSKEMYCEEREDLRERLDIEIKQCRENMQALRETEAKKRAAEQELAELRAEHSAVLKKLDKIMTVLIGDGDGDRPSEVKATKLQERFQQNDDATLNVRAELDNDGSSPASAIMVFGDESESCLAGSFAKISLKSRTAPLPSEDGDSEEEDTPPVFLREMAHRHKERSENFLERARSAEKWGDPVAAERRRTEAEQYAKLAQHYHKLAATKVFHRNNPHLHNGDFVTKGGAKRSYHIDVHHLLRHEALEYVQSHIDLCKSVGLDNTIVICGQGNHSAKGSPVLRNAILDDLEKLSHTGLKATVLESNPGRVSVTWTFDA</sequence>
<dbReference type="STRING" id="27342.A0A0H2R4E4"/>
<evidence type="ECO:0000256" key="1">
    <source>
        <dbReference type="SAM" id="Coils"/>
    </source>
</evidence>
<proteinExistence type="predicted"/>
<protein>
    <recommendedName>
        <fullName evidence="2">Smr domain-containing protein</fullName>
    </recommendedName>
</protein>
<reference evidence="3 4" key="1">
    <citation type="submission" date="2015-04" db="EMBL/GenBank/DDBJ databases">
        <title>Complete genome sequence of Schizopora paradoxa KUC8140, a cosmopolitan wood degrader in East Asia.</title>
        <authorList>
            <consortium name="DOE Joint Genome Institute"/>
            <person name="Min B."/>
            <person name="Park H."/>
            <person name="Jang Y."/>
            <person name="Kim J.-J."/>
            <person name="Kim K.H."/>
            <person name="Pangilinan J."/>
            <person name="Lipzen A."/>
            <person name="Riley R."/>
            <person name="Grigoriev I.V."/>
            <person name="Spatafora J.W."/>
            <person name="Choi I.-G."/>
        </authorList>
    </citation>
    <scope>NUCLEOTIDE SEQUENCE [LARGE SCALE GENOMIC DNA]</scope>
    <source>
        <strain evidence="3 4">KUC8140</strain>
    </source>
</reference>
<dbReference type="Pfam" id="PF01713">
    <property type="entry name" value="Smr"/>
    <property type="match status" value="1"/>
</dbReference>
<dbReference type="InterPro" id="IPR036063">
    <property type="entry name" value="Smr_dom_sf"/>
</dbReference>
<feature type="domain" description="Smr" evidence="2">
    <location>
        <begin position="337"/>
        <end position="416"/>
    </location>
</feature>